<dbReference type="GO" id="GO:0004129">
    <property type="term" value="F:cytochrome-c oxidase activity"/>
    <property type="evidence" value="ECO:0007669"/>
    <property type="project" value="InterPro"/>
</dbReference>
<name>A0A0P6YUC1_9CHLR</name>
<feature type="transmembrane region" description="Helical" evidence="1">
    <location>
        <begin position="100"/>
        <end position="122"/>
    </location>
</feature>
<dbReference type="PANTHER" id="PTHR37692">
    <property type="entry name" value="HYPOTHETICAL MEMBRANE SPANNING PROTEIN"/>
    <property type="match status" value="1"/>
</dbReference>
<feature type="transmembrane region" description="Helical" evidence="1">
    <location>
        <begin position="27"/>
        <end position="51"/>
    </location>
</feature>
<evidence type="ECO:0008006" key="4">
    <source>
        <dbReference type="Google" id="ProtNLM"/>
    </source>
</evidence>
<keyword evidence="1" id="KW-1133">Transmembrane helix</keyword>
<proteinExistence type="predicted"/>
<gene>
    <name evidence="2" type="ORF">SE16_06950</name>
</gene>
<evidence type="ECO:0000313" key="2">
    <source>
        <dbReference type="EMBL" id="KPL88696.1"/>
    </source>
</evidence>
<dbReference type="InterPro" id="IPR013833">
    <property type="entry name" value="Cyt_c_oxidase_su3_a-hlx"/>
</dbReference>
<dbReference type="Proteomes" id="UP000050502">
    <property type="component" value="Unassembled WGS sequence"/>
</dbReference>
<dbReference type="GO" id="GO:0016020">
    <property type="term" value="C:membrane"/>
    <property type="evidence" value="ECO:0007669"/>
    <property type="project" value="InterPro"/>
</dbReference>
<reference evidence="2 3" key="1">
    <citation type="submission" date="2015-07" db="EMBL/GenBank/DDBJ databases">
        <title>Whole genome sequence of Ardenticatena maritima DSM 23922.</title>
        <authorList>
            <person name="Hemp J."/>
            <person name="Ward L.M."/>
            <person name="Pace L.A."/>
            <person name="Fischer W.W."/>
        </authorList>
    </citation>
    <scope>NUCLEOTIDE SEQUENCE [LARGE SCALE GENOMIC DNA]</scope>
    <source>
        <strain evidence="2 3">110S</strain>
    </source>
</reference>
<dbReference type="Pfam" id="PF04238">
    <property type="entry name" value="DUF420"/>
    <property type="match status" value="1"/>
</dbReference>
<evidence type="ECO:0000313" key="3">
    <source>
        <dbReference type="Proteomes" id="UP000050502"/>
    </source>
</evidence>
<dbReference type="GO" id="GO:0022904">
    <property type="term" value="P:respiratory electron transport chain"/>
    <property type="evidence" value="ECO:0007669"/>
    <property type="project" value="InterPro"/>
</dbReference>
<keyword evidence="1" id="KW-0812">Transmembrane</keyword>
<sequence length="125" mass="14544">MILVSGLFLVAGWIAIKRKQRERHHRLMLGATIFAALFLVLYVTRFLLLGAKPFEHGGWLRTLYFAILIPHSILAMVVGPAALLAIYRANKKQFRQHRRIGRWLVPVWLFVAASGWVIYWMLYQL</sequence>
<dbReference type="AlphaFoldDB" id="A0A0P6YUC1"/>
<evidence type="ECO:0000256" key="1">
    <source>
        <dbReference type="SAM" id="Phobius"/>
    </source>
</evidence>
<keyword evidence="1" id="KW-0472">Membrane</keyword>
<accession>A0A0P6YUC1</accession>
<organism evidence="2 3">
    <name type="scientific">Ardenticatena maritima</name>
    <dbReference type="NCBI Taxonomy" id="872965"/>
    <lineage>
        <taxon>Bacteria</taxon>
        <taxon>Bacillati</taxon>
        <taxon>Chloroflexota</taxon>
        <taxon>Ardenticatenia</taxon>
        <taxon>Ardenticatenales</taxon>
        <taxon>Ardenticatenaceae</taxon>
        <taxon>Ardenticatena</taxon>
    </lineage>
</organism>
<feature type="transmembrane region" description="Helical" evidence="1">
    <location>
        <begin position="63"/>
        <end position="88"/>
    </location>
</feature>
<dbReference type="PANTHER" id="PTHR37692:SF1">
    <property type="entry name" value="DUF420 DOMAIN-CONTAINING PROTEIN"/>
    <property type="match status" value="1"/>
</dbReference>
<protein>
    <recommendedName>
        <fullName evidence="4">DUF420 domain-containing protein</fullName>
    </recommendedName>
</protein>
<dbReference type="EMBL" id="LGKN01000004">
    <property type="protein sequence ID" value="KPL88696.1"/>
    <property type="molecule type" value="Genomic_DNA"/>
</dbReference>
<dbReference type="InterPro" id="IPR007352">
    <property type="entry name" value="DUF420"/>
</dbReference>
<dbReference type="Gene3D" id="1.20.120.80">
    <property type="entry name" value="Cytochrome c oxidase, subunit III, four-helix bundle"/>
    <property type="match status" value="1"/>
</dbReference>
<comment type="caution">
    <text evidence="2">The sequence shown here is derived from an EMBL/GenBank/DDBJ whole genome shotgun (WGS) entry which is preliminary data.</text>
</comment>